<feature type="region of interest" description="Disordered" evidence="1">
    <location>
        <begin position="1"/>
        <end position="37"/>
    </location>
</feature>
<dbReference type="EMBL" id="CAJPDS010000006">
    <property type="protein sequence ID" value="CAF9908419.1"/>
    <property type="molecule type" value="Genomic_DNA"/>
</dbReference>
<sequence length="136" mass="14316">MESLAGDLSSRDVEVSEDTETTAGNEESQCTPPSQAHGLVGAAAVSISYQSRRFGTSEMAQGRAIGGSRKPFSSLPEQGDLIEPWRNMVATFQAQVAPIRGSPDPGEIAGEPVISFGRRNARMPNPVNGNSISLKG</sequence>
<evidence type="ECO:0000256" key="1">
    <source>
        <dbReference type="SAM" id="MobiDB-lite"/>
    </source>
</evidence>
<organism evidence="2 3">
    <name type="scientific">Heterodermia speciosa</name>
    <dbReference type="NCBI Taxonomy" id="116794"/>
    <lineage>
        <taxon>Eukaryota</taxon>
        <taxon>Fungi</taxon>
        <taxon>Dikarya</taxon>
        <taxon>Ascomycota</taxon>
        <taxon>Pezizomycotina</taxon>
        <taxon>Lecanoromycetes</taxon>
        <taxon>OSLEUM clade</taxon>
        <taxon>Lecanoromycetidae</taxon>
        <taxon>Caliciales</taxon>
        <taxon>Physciaceae</taxon>
        <taxon>Heterodermia</taxon>
    </lineage>
</organism>
<name>A0A8H3EKX2_9LECA</name>
<gene>
    <name evidence="2" type="ORF">HETSPECPRED_008074</name>
</gene>
<feature type="region of interest" description="Disordered" evidence="1">
    <location>
        <begin position="56"/>
        <end position="78"/>
    </location>
</feature>
<evidence type="ECO:0000313" key="2">
    <source>
        <dbReference type="EMBL" id="CAF9908419.1"/>
    </source>
</evidence>
<dbReference type="AlphaFoldDB" id="A0A8H3EKX2"/>
<accession>A0A8H3EKX2</accession>
<proteinExistence type="predicted"/>
<keyword evidence="3" id="KW-1185">Reference proteome</keyword>
<reference evidence="2" key="1">
    <citation type="submission" date="2021-03" db="EMBL/GenBank/DDBJ databases">
        <authorList>
            <person name="Tagirdzhanova G."/>
        </authorList>
    </citation>
    <scope>NUCLEOTIDE SEQUENCE</scope>
</reference>
<evidence type="ECO:0000313" key="3">
    <source>
        <dbReference type="Proteomes" id="UP000664521"/>
    </source>
</evidence>
<comment type="caution">
    <text evidence="2">The sequence shown here is derived from an EMBL/GenBank/DDBJ whole genome shotgun (WGS) entry which is preliminary data.</text>
</comment>
<feature type="compositionally biased region" description="Polar residues" evidence="1">
    <location>
        <begin position="21"/>
        <end position="34"/>
    </location>
</feature>
<dbReference type="Proteomes" id="UP000664521">
    <property type="component" value="Unassembled WGS sequence"/>
</dbReference>
<protein>
    <submittedName>
        <fullName evidence="2">Uncharacterized protein</fullName>
    </submittedName>
</protein>